<dbReference type="Proteomes" id="UP001652625">
    <property type="component" value="Chromosome 05"/>
</dbReference>
<keyword evidence="7" id="KW-0175">Coiled coil</keyword>
<dbReference type="RefSeq" id="XP_065653167.1">
    <property type="nucleotide sequence ID" value="XM_065797095.1"/>
</dbReference>
<dbReference type="Gene3D" id="1.10.533.10">
    <property type="entry name" value="Death Domain, Fas"/>
    <property type="match status" value="1"/>
</dbReference>
<gene>
    <name evidence="12" type="primary">LOC136080451</name>
</gene>
<dbReference type="SMART" id="SM00028">
    <property type="entry name" value="TPR"/>
    <property type="match status" value="11"/>
</dbReference>
<evidence type="ECO:0000256" key="4">
    <source>
        <dbReference type="ARBA" id="ARBA00022701"/>
    </source>
</evidence>
<dbReference type="SUPFAM" id="SSF48452">
    <property type="entry name" value="TPR-like"/>
    <property type="match status" value="4"/>
</dbReference>
<evidence type="ECO:0000256" key="6">
    <source>
        <dbReference type="ARBA" id="ARBA00022803"/>
    </source>
</evidence>
<sequence length="1058" mass="122821">MEQSQTECNNFDYLKVEKLPIDVLRTFADELPKHWKKLARFLNISDEEINRVENECDTTREQINEIFISWCKNNPDKTWSEIKSGLIFCERKDVIDKCQRMLNIRSIFGVQHSSEMLYLSEKVLSKVHQYLIGQQEKKNSILVLLGMSGVGKTEIARKYCEVYHNFYENFVWIDAAFGKLQTSMNNFYELLGFIVQDSQGSSFNIEVIVKKIHNYYKNEKTLYILDNVDDESVQSLEMYISSEPNSFTLITSQWKTWSNNVNKMFIDVFSDEDAFAYVKKNIKENTKENIKNLVKELSYHPFAITQAIKYINIHKISIEKYIDRYRSNPLEILDNDNFPTEKISKSAIKAINLVLTKLEKTKTIPFKILNCLSYCDGQNISKQFIIQISKHMTINKEYLIDEAIELLINYSLLDRLDDEKYSMHELTQLSCKNFQSKSTCTNTYLNLLESYFKYELNQVKEHVNHGNYFFFHFLYMFHTNRKRMLKTIHCITTPIKNLLVCKGLFQEAIEILKAVQIFNAEIYGENNKLTLDAKQNIAICLNNMGKYNEALDIYYSVDKIQTEILGINHLSTMATKNNIANCLSEMEKYNDALEIYYSVDKMQTEILGINHQSTMETKNNIAICLREMGKYDEALEIYHSVDKIQTEILGITHSSTMATKNNIANCLNDIRKYKEALEIYYFVDKIQTEILGITHQSTMKTKNNIALCLSEMGKYNEALEVFDSFDKIQTEILGIKHPSTMETKSNIALCLCNKGAYNEALEIYKFVDNTKTEILGITHPSTMTTKNNMASCLYKMEKYNEALKIYYSVDKIQIEILGIKHPSTIGTRNNIASCLLKMEKYSEALENYYSVDKIQTEDLGIKHPSTIATRNNIANCLYKMKKYSKALENYYSFDKIQTEDLGIKHPSTIATKNNIANCLYKMGKYNKALETYYSVDKIQTQGLCINQLSVTTTKNNIANCLYKMGKYNKALEIYYYVDKIQTEILGTNHSSTIITKSNIANCLNEMQEYNEALEIYYSVYEIQSEVLGFDHSFTVTTKSRIETCLSNLEKRRKCCLTI</sequence>
<evidence type="ECO:0000256" key="8">
    <source>
        <dbReference type="ARBA" id="ARBA00023175"/>
    </source>
</evidence>
<dbReference type="SUPFAM" id="SSF52540">
    <property type="entry name" value="P-loop containing nucleoside triphosphate hydrolases"/>
    <property type="match status" value="1"/>
</dbReference>
<name>A0ABM4BVE4_HYDVU</name>
<evidence type="ECO:0000256" key="7">
    <source>
        <dbReference type="ARBA" id="ARBA00023054"/>
    </source>
</evidence>
<dbReference type="PANTHER" id="PTHR45783:SF3">
    <property type="entry name" value="KINESIN LIGHT CHAIN"/>
    <property type="match status" value="1"/>
</dbReference>
<reference evidence="12" key="1">
    <citation type="submission" date="2025-08" db="UniProtKB">
        <authorList>
            <consortium name="RefSeq"/>
        </authorList>
    </citation>
    <scope>IDENTIFICATION</scope>
</reference>
<dbReference type="CDD" id="cd01670">
    <property type="entry name" value="Death"/>
    <property type="match status" value="1"/>
</dbReference>
<dbReference type="Pfam" id="PF00531">
    <property type="entry name" value="Death"/>
    <property type="match status" value="1"/>
</dbReference>
<proteinExistence type="inferred from homology"/>
<dbReference type="Gene3D" id="3.40.50.300">
    <property type="entry name" value="P-loop containing nucleotide triphosphate hydrolases"/>
    <property type="match status" value="1"/>
</dbReference>
<protein>
    <submittedName>
        <fullName evidence="12">Uncharacterized protein LOC136080451</fullName>
    </submittedName>
</protein>
<dbReference type="InterPro" id="IPR002151">
    <property type="entry name" value="Kinesin_light"/>
</dbReference>
<keyword evidence="8" id="KW-0505">Motor protein</keyword>
<evidence type="ECO:0000256" key="1">
    <source>
        <dbReference type="ARBA" id="ARBA00004245"/>
    </source>
</evidence>
<dbReference type="PRINTS" id="PR00381">
    <property type="entry name" value="KINESINLIGHT"/>
</dbReference>
<feature type="domain" description="Death" evidence="10">
    <location>
        <begin position="20"/>
        <end position="102"/>
    </location>
</feature>
<dbReference type="InterPro" id="IPR027417">
    <property type="entry name" value="P-loop_NTPase"/>
</dbReference>
<dbReference type="InterPro" id="IPR011990">
    <property type="entry name" value="TPR-like_helical_dom_sf"/>
</dbReference>
<accession>A0ABM4BVE4</accession>
<organism evidence="11 12">
    <name type="scientific">Hydra vulgaris</name>
    <name type="common">Hydra</name>
    <name type="synonym">Hydra attenuata</name>
    <dbReference type="NCBI Taxonomy" id="6087"/>
    <lineage>
        <taxon>Eukaryota</taxon>
        <taxon>Metazoa</taxon>
        <taxon>Cnidaria</taxon>
        <taxon>Hydrozoa</taxon>
        <taxon>Hydroidolina</taxon>
        <taxon>Anthoathecata</taxon>
        <taxon>Aplanulata</taxon>
        <taxon>Hydridae</taxon>
        <taxon>Hydra</taxon>
    </lineage>
</organism>
<keyword evidence="9" id="KW-0206">Cytoskeleton</keyword>
<evidence type="ECO:0000256" key="5">
    <source>
        <dbReference type="ARBA" id="ARBA00022737"/>
    </source>
</evidence>
<keyword evidence="11" id="KW-1185">Reference proteome</keyword>
<comment type="similarity">
    <text evidence="2">Belongs to the kinesin light chain family.</text>
</comment>
<evidence type="ECO:0000256" key="9">
    <source>
        <dbReference type="ARBA" id="ARBA00023212"/>
    </source>
</evidence>
<dbReference type="Pfam" id="PF00931">
    <property type="entry name" value="NB-ARC"/>
    <property type="match status" value="1"/>
</dbReference>
<dbReference type="InterPro" id="IPR002182">
    <property type="entry name" value="NB-ARC"/>
</dbReference>
<dbReference type="Gene3D" id="1.25.40.10">
    <property type="entry name" value="Tetratricopeptide repeat domain"/>
    <property type="match status" value="3"/>
</dbReference>
<dbReference type="PROSITE" id="PS50017">
    <property type="entry name" value="DEATH_DOMAIN"/>
    <property type="match status" value="1"/>
</dbReference>
<dbReference type="InterPro" id="IPR011029">
    <property type="entry name" value="DEATH-like_dom_sf"/>
</dbReference>
<keyword evidence="5" id="KW-0677">Repeat</keyword>
<dbReference type="PANTHER" id="PTHR45783">
    <property type="entry name" value="KINESIN LIGHT CHAIN"/>
    <property type="match status" value="1"/>
</dbReference>
<keyword evidence="3" id="KW-0963">Cytoplasm</keyword>
<dbReference type="SUPFAM" id="SSF47986">
    <property type="entry name" value="DEATH domain"/>
    <property type="match status" value="1"/>
</dbReference>
<dbReference type="InterPro" id="IPR019734">
    <property type="entry name" value="TPR_rpt"/>
</dbReference>
<dbReference type="GeneID" id="136080451"/>
<comment type="subcellular location">
    <subcellularLocation>
        <location evidence="1">Cytoplasm</location>
        <location evidence="1">Cytoskeleton</location>
    </subcellularLocation>
</comment>
<dbReference type="Pfam" id="PF13424">
    <property type="entry name" value="TPR_12"/>
    <property type="match status" value="4"/>
</dbReference>
<keyword evidence="6" id="KW-0802">TPR repeat</keyword>
<evidence type="ECO:0000313" key="12">
    <source>
        <dbReference type="RefSeq" id="XP_065653167.1"/>
    </source>
</evidence>
<evidence type="ECO:0000256" key="3">
    <source>
        <dbReference type="ARBA" id="ARBA00022490"/>
    </source>
</evidence>
<evidence type="ECO:0000256" key="2">
    <source>
        <dbReference type="ARBA" id="ARBA00009622"/>
    </source>
</evidence>
<keyword evidence="4" id="KW-0493">Microtubule</keyword>
<dbReference type="InterPro" id="IPR000488">
    <property type="entry name" value="Death_dom"/>
</dbReference>
<evidence type="ECO:0000259" key="10">
    <source>
        <dbReference type="PROSITE" id="PS50017"/>
    </source>
</evidence>
<evidence type="ECO:0000313" key="11">
    <source>
        <dbReference type="Proteomes" id="UP001652625"/>
    </source>
</evidence>